<evidence type="ECO:0000313" key="1">
    <source>
        <dbReference type="EMBL" id="QDP45530.1"/>
    </source>
</evidence>
<dbReference type="Proteomes" id="UP000315280">
    <property type="component" value="Segment"/>
</dbReference>
<dbReference type="EMBL" id="MN062720">
    <property type="protein sequence ID" value="QDP45530.1"/>
    <property type="molecule type" value="Genomic_DNA"/>
</dbReference>
<gene>
    <name evidence="1" type="primary">46</name>
    <name evidence="1" type="ORF">SEA_FUZZBUSTER_46</name>
</gene>
<organism evidence="1 2">
    <name type="scientific">Microbacterium phage FuzzBuster</name>
    <dbReference type="NCBI Taxonomy" id="2590935"/>
    <lineage>
        <taxon>Viruses</taxon>
        <taxon>Duplodnaviria</taxon>
        <taxon>Heunggongvirae</taxon>
        <taxon>Uroviricota</taxon>
        <taxon>Caudoviricetes</taxon>
        <taxon>Hodgkinviridae</taxon>
        <taxon>Fuzzbustervirus</taxon>
        <taxon>Fuzzbustervirus fuzzbuster</taxon>
    </lineage>
</organism>
<keyword evidence="2" id="KW-1185">Reference proteome</keyword>
<name>A0A516KV13_9CAUD</name>
<sequence length="64" mass="7212">MMSEQDDDKIELEESRRALHTAKIDAVKTDATVASIHRSTAEILSAVESNGYIDRFRRVLRGAH</sequence>
<accession>A0A516KV13</accession>
<reference evidence="1 2" key="1">
    <citation type="submission" date="2019-06" db="EMBL/GenBank/DDBJ databases">
        <authorList>
            <person name="Austin C.R."/>
            <person name="Baumgardner C.A."/>
            <person name="Baysinger H.J."/>
            <person name="David A.M."/>
            <person name="Folse N.B."/>
            <person name="Gammon C.A."/>
            <person name="Garcia V.M."/>
            <person name="Gobble C.S."/>
            <person name="Herold B.N."/>
            <person name="Huamancondor M.S."/>
            <person name="Matheson G.R."/>
            <person name="Mondragon I."/>
            <person name="Nemes S.A."/>
            <person name="Neri L.M."/>
            <person name="Renaud V.D."/>
            <person name="Rigsbee E.A."/>
            <person name="Rockette B.M."/>
            <person name="Santiago M.R."/>
            <person name="Savage M.D."/>
            <person name="Simpson J.M."/>
            <person name="Slentz J.N."/>
            <person name="Spencer B.G."/>
            <person name="White D.J."/>
            <person name="Yarboro C.B."/>
            <person name="Anderson E.L."/>
            <person name="Wallen J.R."/>
            <person name="Gainey M.D."/>
            <person name="Garlena R.A."/>
            <person name="Russell D.A."/>
            <person name="Pope W.H."/>
            <person name="Jacobs-Sera D."/>
            <person name="Hatfull G.F."/>
        </authorList>
    </citation>
    <scope>NUCLEOTIDE SEQUENCE [LARGE SCALE GENOMIC DNA]</scope>
</reference>
<proteinExistence type="predicted"/>
<protein>
    <submittedName>
        <fullName evidence="1">Uncharacterized protein</fullName>
    </submittedName>
</protein>
<evidence type="ECO:0000313" key="2">
    <source>
        <dbReference type="Proteomes" id="UP000315280"/>
    </source>
</evidence>